<reference evidence="2" key="1">
    <citation type="submission" date="2023-11" db="EMBL/GenBank/DDBJ databases">
        <authorList>
            <person name="Alioto T."/>
            <person name="Alioto T."/>
            <person name="Gomez Garrido J."/>
        </authorList>
    </citation>
    <scope>NUCLEOTIDE SEQUENCE</scope>
</reference>
<keyword evidence="3" id="KW-1185">Reference proteome</keyword>
<dbReference type="Proteomes" id="UP001296104">
    <property type="component" value="Unassembled WGS sequence"/>
</dbReference>
<proteinExistence type="predicted"/>
<evidence type="ECO:0000313" key="2">
    <source>
        <dbReference type="EMBL" id="CAK4031717.1"/>
    </source>
</evidence>
<dbReference type="PANTHER" id="PTHR31749">
    <property type="entry name" value="KINETOCHORE-ASSOCIATED PROTEIN NSL1 HOMOLOG"/>
    <property type="match status" value="1"/>
</dbReference>
<dbReference type="InterPro" id="IPR013950">
    <property type="entry name" value="Mis14/Nsl1"/>
</dbReference>
<dbReference type="AlphaFoldDB" id="A0AAI9ECU2"/>
<dbReference type="PANTHER" id="PTHR31749:SF3">
    <property type="entry name" value="KINETOCHORE-ASSOCIATED PROTEIN NSL1 HOMOLOG"/>
    <property type="match status" value="1"/>
</dbReference>
<gene>
    <name evidence="2" type="ORF">LECACI_7A006875</name>
</gene>
<dbReference type="GO" id="GO:0000444">
    <property type="term" value="C:MIS12/MIND type complex"/>
    <property type="evidence" value="ECO:0007669"/>
    <property type="project" value="TreeGrafter"/>
</dbReference>
<comment type="caution">
    <text evidence="2">The sequence shown here is derived from an EMBL/GenBank/DDBJ whole genome shotgun (WGS) entry which is preliminary data.</text>
</comment>
<feature type="compositionally biased region" description="Polar residues" evidence="1">
    <location>
        <begin position="1"/>
        <end position="19"/>
    </location>
</feature>
<evidence type="ECO:0008006" key="4">
    <source>
        <dbReference type="Google" id="ProtNLM"/>
    </source>
</evidence>
<name>A0AAI9ECU2_9PEZI</name>
<dbReference type="GO" id="GO:0000070">
    <property type="term" value="P:mitotic sister chromatid segregation"/>
    <property type="evidence" value="ECO:0007669"/>
    <property type="project" value="InterPro"/>
</dbReference>
<feature type="region of interest" description="Disordered" evidence="1">
    <location>
        <begin position="1"/>
        <end position="28"/>
    </location>
</feature>
<sequence>MATTNIFESAFPQQAQQGHRATDSPHRKIELQSPQDLTYLIANVSRAASEKLDRHLPPDAPEGDLRQRVEVLVQAYVAETFERAKDSIVVNGIEAREVELGEAGKGEEELESFDAKLAQKIQSLAAQIERETLYLANKRRRAPQETARNFLAAFEEQGRVWDAKLEREQEVRVAAARKTELQVGRVERVGEMQSAWVRGREDLAGLKGGMEGTLERMERARKAVEAVEK</sequence>
<dbReference type="EMBL" id="CAVMBE010000052">
    <property type="protein sequence ID" value="CAK4031717.1"/>
    <property type="molecule type" value="Genomic_DNA"/>
</dbReference>
<organism evidence="2 3">
    <name type="scientific">Lecanosticta acicola</name>
    <dbReference type="NCBI Taxonomy" id="111012"/>
    <lineage>
        <taxon>Eukaryota</taxon>
        <taxon>Fungi</taxon>
        <taxon>Dikarya</taxon>
        <taxon>Ascomycota</taxon>
        <taxon>Pezizomycotina</taxon>
        <taxon>Dothideomycetes</taxon>
        <taxon>Dothideomycetidae</taxon>
        <taxon>Mycosphaerellales</taxon>
        <taxon>Mycosphaerellaceae</taxon>
        <taxon>Lecanosticta</taxon>
    </lineage>
</organism>
<dbReference type="Pfam" id="PF08641">
    <property type="entry name" value="Mis14"/>
    <property type="match status" value="1"/>
</dbReference>
<protein>
    <recommendedName>
        <fullName evidence="4">Kinetochore protein mis14</fullName>
    </recommendedName>
</protein>
<evidence type="ECO:0000256" key="1">
    <source>
        <dbReference type="SAM" id="MobiDB-lite"/>
    </source>
</evidence>
<evidence type="ECO:0000313" key="3">
    <source>
        <dbReference type="Proteomes" id="UP001296104"/>
    </source>
</evidence>
<accession>A0AAI9ECU2</accession>